<dbReference type="OrthoDB" id="9794155at2"/>
<protein>
    <recommendedName>
        <fullName evidence="4">Global transcriptional regulator Spx</fullName>
    </recommendedName>
</protein>
<dbReference type="InterPro" id="IPR006504">
    <property type="entry name" value="Tscrpt_reg_Spx/MgsR"/>
</dbReference>
<evidence type="ECO:0000256" key="3">
    <source>
        <dbReference type="ARBA" id="ARBA00023163"/>
    </source>
</evidence>
<dbReference type="NCBIfam" id="NF009210">
    <property type="entry name" value="PRK12559.1"/>
    <property type="match status" value="1"/>
</dbReference>
<dbReference type="PANTHER" id="PTHR30041:SF7">
    <property type="entry name" value="GLOBAL TRANSCRIPTIONAL REGULATOR SPX"/>
    <property type="match status" value="1"/>
</dbReference>
<dbReference type="GO" id="GO:0005737">
    <property type="term" value="C:cytoplasm"/>
    <property type="evidence" value="ECO:0007669"/>
    <property type="project" value="UniProtKB-SubCell"/>
</dbReference>
<comment type="similarity">
    <text evidence="4">Belongs to the ArsC family. Spx subfamily.</text>
</comment>
<dbReference type="InterPro" id="IPR023731">
    <property type="entry name" value="Spx"/>
</dbReference>
<evidence type="ECO:0000313" key="6">
    <source>
        <dbReference type="Proteomes" id="UP000199095"/>
    </source>
</evidence>
<keyword evidence="4" id="KW-0676">Redox-active center</keyword>
<reference evidence="6" key="1">
    <citation type="submission" date="2016-10" db="EMBL/GenBank/DDBJ databases">
        <authorList>
            <person name="Varghese N."/>
            <person name="Submissions S."/>
        </authorList>
    </citation>
    <scope>NUCLEOTIDE SEQUENCE [LARGE SCALE GENOMIC DNA]</scope>
    <source>
        <strain evidence="6">CGMCC 1.3566</strain>
    </source>
</reference>
<dbReference type="CDD" id="cd03032">
    <property type="entry name" value="ArsC_Spx"/>
    <property type="match status" value="1"/>
</dbReference>
<keyword evidence="6" id="KW-1185">Reference proteome</keyword>
<dbReference type="Pfam" id="PF03960">
    <property type="entry name" value="ArsC"/>
    <property type="match status" value="1"/>
</dbReference>
<dbReference type="InterPro" id="IPR036249">
    <property type="entry name" value="Thioredoxin-like_sf"/>
</dbReference>
<name>A0A1I0J1Z5_9BACI</name>
<dbReference type="SUPFAM" id="SSF52833">
    <property type="entry name" value="Thioredoxin-like"/>
    <property type="match status" value="1"/>
</dbReference>
<dbReference type="PANTHER" id="PTHR30041">
    <property type="entry name" value="ARSENATE REDUCTASE"/>
    <property type="match status" value="1"/>
</dbReference>
<dbReference type="EMBL" id="FOHJ01000015">
    <property type="protein sequence ID" value="SEU03047.1"/>
    <property type="molecule type" value="Genomic_DNA"/>
</dbReference>
<dbReference type="NCBIfam" id="NF002459">
    <property type="entry name" value="PRK01655.1"/>
    <property type="match status" value="1"/>
</dbReference>
<evidence type="ECO:0000256" key="1">
    <source>
        <dbReference type="ARBA" id="ARBA00022490"/>
    </source>
</evidence>
<dbReference type="STRING" id="237682.SAMN05421676_11523"/>
<dbReference type="InterPro" id="IPR006660">
    <property type="entry name" value="Arsenate_reductase-like"/>
</dbReference>
<evidence type="ECO:0000313" key="5">
    <source>
        <dbReference type="EMBL" id="SEU03047.1"/>
    </source>
</evidence>
<dbReference type="RefSeq" id="WP_093137407.1">
    <property type="nucleotide sequence ID" value="NZ_FOHJ01000015.1"/>
</dbReference>
<evidence type="ECO:0000256" key="2">
    <source>
        <dbReference type="ARBA" id="ARBA00023015"/>
    </source>
</evidence>
<evidence type="ECO:0000256" key="4">
    <source>
        <dbReference type="HAMAP-Rule" id="MF_01132"/>
    </source>
</evidence>
<dbReference type="Proteomes" id="UP000199095">
    <property type="component" value="Unassembled WGS sequence"/>
</dbReference>
<dbReference type="HAMAP" id="MF_01132">
    <property type="entry name" value="Spx"/>
    <property type="match status" value="1"/>
</dbReference>
<dbReference type="PROSITE" id="PS51353">
    <property type="entry name" value="ARSC"/>
    <property type="match status" value="1"/>
</dbReference>
<comment type="subcellular location">
    <subcellularLocation>
        <location evidence="4">Cytoplasm</location>
    </subcellularLocation>
</comment>
<feature type="disulfide bond" description="Redox-active" evidence="4">
    <location>
        <begin position="10"/>
        <end position="13"/>
    </location>
</feature>
<accession>A0A1I0J1Z5</accession>
<gene>
    <name evidence="4" type="primary">spx</name>
    <name evidence="5" type="ORF">SAMN05421676_11523</name>
</gene>
<keyword evidence="4" id="KW-1015">Disulfide bond</keyword>
<comment type="function">
    <text evidence="4">Global transcriptional regulator that plays a key role in stress response and exerts either positive or negative regulation of genes. Acts by interacting with the C-terminal domain of the alpha subunit of the RNA polymerase (RNAP). This interaction can enhance binding of RNAP to the promoter region of target genes and stimulate their transcription, or block interaction of RNAP with activator.</text>
</comment>
<proteinExistence type="inferred from homology"/>
<keyword evidence="3 4" id="KW-0804">Transcription</keyword>
<dbReference type="PROSITE" id="PS51354">
    <property type="entry name" value="GLUTAREDOXIN_2"/>
    <property type="match status" value="1"/>
</dbReference>
<organism evidence="5 6">
    <name type="scientific">Salinibacillus kushneri</name>
    <dbReference type="NCBI Taxonomy" id="237682"/>
    <lineage>
        <taxon>Bacteria</taxon>
        <taxon>Bacillati</taxon>
        <taxon>Bacillota</taxon>
        <taxon>Bacilli</taxon>
        <taxon>Bacillales</taxon>
        <taxon>Bacillaceae</taxon>
        <taxon>Salinibacillus</taxon>
    </lineage>
</organism>
<keyword evidence="1 4" id="KW-0963">Cytoplasm</keyword>
<dbReference type="GO" id="GO:0045892">
    <property type="term" value="P:negative regulation of DNA-templated transcription"/>
    <property type="evidence" value="ECO:0007669"/>
    <property type="project" value="InterPro"/>
</dbReference>
<dbReference type="AlphaFoldDB" id="A0A1I0J1Z5"/>
<dbReference type="NCBIfam" id="TIGR01617">
    <property type="entry name" value="arsC_related"/>
    <property type="match status" value="1"/>
</dbReference>
<keyword evidence="2 4" id="KW-0805">Transcription regulation</keyword>
<comment type="subunit">
    <text evidence="4">Interacts with the C-terminal domain of the alpha subunit of the RNAP.</text>
</comment>
<dbReference type="Gene3D" id="3.40.30.10">
    <property type="entry name" value="Glutaredoxin"/>
    <property type="match status" value="1"/>
</dbReference>
<sequence>MVTLFTSPSCTSCRKARTWLEEHDIPFKERNIFSDSLTADEVKEILRMTENGTDEIISTRSKVFQELNSDLDQLPLKDLIDLIQKNPGLLRRPIILDEKRLQVGYNEDEIRRFLPRKVRTFQLKEAQRLVN</sequence>